<name>A0A1B8ATW4_FUSPO</name>
<evidence type="ECO:0000256" key="1">
    <source>
        <dbReference type="SAM" id="MobiDB-lite"/>
    </source>
</evidence>
<organism evidence="2 3">
    <name type="scientific">Fusarium poae</name>
    <dbReference type="NCBI Taxonomy" id="36050"/>
    <lineage>
        <taxon>Eukaryota</taxon>
        <taxon>Fungi</taxon>
        <taxon>Dikarya</taxon>
        <taxon>Ascomycota</taxon>
        <taxon>Pezizomycotina</taxon>
        <taxon>Sordariomycetes</taxon>
        <taxon>Hypocreomycetidae</taxon>
        <taxon>Hypocreales</taxon>
        <taxon>Nectriaceae</taxon>
        <taxon>Fusarium</taxon>
    </lineage>
</organism>
<proteinExistence type="predicted"/>
<dbReference type="Proteomes" id="UP000091967">
    <property type="component" value="Unassembled WGS sequence"/>
</dbReference>
<keyword evidence="3" id="KW-1185">Reference proteome</keyword>
<dbReference type="OMA" id="KHWLSQF"/>
<accession>A0A1B8ATW4</accession>
<dbReference type="STRING" id="36050.A0A1B8ATW4"/>
<comment type="caution">
    <text evidence="2">The sequence shown here is derived from an EMBL/GenBank/DDBJ whole genome shotgun (WGS) entry which is preliminary data.</text>
</comment>
<reference evidence="2 3" key="1">
    <citation type="submission" date="2016-06" db="EMBL/GenBank/DDBJ databases">
        <title>Living apart together: crosstalk between the core and supernumerary genomes in a fungal plant pathogen.</title>
        <authorList>
            <person name="Vanheule A."/>
            <person name="Audenaert K."/>
            <person name="Warris S."/>
            <person name="Van De Geest H."/>
            <person name="Schijlen E."/>
            <person name="Hofte M."/>
            <person name="De Saeger S."/>
            <person name="Haesaert G."/>
            <person name="Waalwijk C."/>
            <person name="Van Der Lee T."/>
        </authorList>
    </citation>
    <scope>NUCLEOTIDE SEQUENCE [LARGE SCALE GENOMIC DNA]</scope>
    <source>
        <strain evidence="2 3">2516</strain>
    </source>
</reference>
<feature type="compositionally biased region" description="Basic and acidic residues" evidence="1">
    <location>
        <begin position="731"/>
        <end position="753"/>
    </location>
</feature>
<gene>
    <name evidence="2" type="ORF">FPOA_04520</name>
</gene>
<sequence length="1242" mass="141495">MPRAAPEIIKDLRQQNSAIKRKHAIPEFAKALRRDSFQATWDAVGAAPGLASLMAEFSIRDLRQLCKRLGMTASARQARPQRRAALGKLVIILFEGNEDGRPLSRFYQDIVPACDLSIIQRFEQPWTPSQQKYLLAGQREHNEIKFLEELSSKDLVLAQHISLFRGNIPLTERILTTILTSKKCPPDLIDELAMPSLNRLLKSRYDDKTRNRYLDLVLQVVQKHQITEQLSLEKDGLVQYIVGRWCNAPSGESKELQSCLEQAIELLPSTPKSRANYFERLQQAICVSERLSYERRYELFRLLLLHMKDYQIDIESDSEHDLIRLRQFTRWPSSLFFSMSYRMSLQLFEKLDQLFPQRDFLGVETQGTTVLRQSQGPIKHSPHGDVEVVKALLIRRSKTQSEHPGWLQHVTNLVMERRTRAQQSREAVERAYWAVSAVHLCVAAGDLPSLKETIVWSRRFIKDSAVSYRLFSSDVFKTHEIEELLGAMPDGNVESPDTVMAFASSLKRKDMDLANQILIELVTIATMAAGEPGFQAENWPWLFNLIRSRIDRRTSKLDVLFNSLSKCTDSDREQCQRDLLEIVWKPTIDILIQIGAALEATHGSLYDTLVPVSCRDSIKGIYLYQRLANTSLSPHLLAELTRFLIDQMRAWLGARGLQAQMHSVVSAINHLASSEPQLACPFIRDLIVNDDFKEASSWHRQLMSHRFLSVLPAGKAEEFLRTMGNSITERMREQNQNSESKEADPDIPAEKKPKPIKVTTVKMLAQLLQHKIFIDPSSSCEILIGLLSETRHIDIRVAIVASLLDTMEEPDCPPNIRKQILSALEEYVVPVASQLNERRGLTESDWIAASENGVSLPIVGEDTPLLDLLIEKTQLSRLEEADKLALGQLVMVAIEQSAVTNTRYLNLFMTKNKFSLDSLPEIPVHLAPLSKAFIHLMPYIPARLYRMVEAAMFTHIEPSPGIKAINKAVQEDRGLVNSNSGKHWLSQFASDSLESRKHNVRFILIHTPHLIQQGPNLLNSKLVSNGIDRTWLLQLMKGCVDRLLNVNRAGEIVSIVRRMSGDRLKSRKHWENWHKNCLPVIEAIILQTKEAQARCQFILSVQALPLPLPDATEEEDQAFIEKLYEVIAGLAGRQNYPYHTDLGTLKQEIDYWPLAQCFARLALKLAAVRDYHLESTDKPSLVDYLRLEIVVHLLTKATGPKTVAVEVRRLLEEWSRSNDKMIQAMGMDLARTIQHRDWLVSN</sequence>
<evidence type="ECO:0000313" key="2">
    <source>
        <dbReference type="EMBL" id="OBS23972.1"/>
    </source>
</evidence>
<feature type="region of interest" description="Disordered" evidence="1">
    <location>
        <begin position="731"/>
        <end position="754"/>
    </location>
</feature>
<dbReference type="AlphaFoldDB" id="A0A1B8ATW4"/>
<dbReference type="EMBL" id="LYXU01000002">
    <property type="protein sequence ID" value="OBS23972.1"/>
    <property type="molecule type" value="Genomic_DNA"/>
</dbReference>
<evidence type="ECO:0000313" key="3">
    <source>
        <dbReference type="Proteomes" id="UP000091967"/>
    </source>
</evidence>
<protein>
    <submittedName>
        <fullName evidence="2">Uncharacterized protein</fullName>
    </submittedName>
</protein>
<dbReference type="OrthoDB" id="2549237at2759"/>